<evidence type="ECO:0000313" key="1">
    <source>
        <dbReference type="EMBL" id="MED6144536.1"/>
    </source>
</evidence>
<reference evidence="1 2" key="1">
    <citation type="journal article" date="2023" name="Plants (Basel)">
        <title>Bridging the Gap: Combining Genomics and Transcriptomics Approaches to Understand Stylosanthes scabra, an Orphan Legume from the Brazilian Caatinga.</title>
        <authorList>
            <person name="Ferreira-Neto J.R.C."/>
            <person name="da Silva M.D."/>
            <person name="Binneck E."/>
            <person name="de Melo N.F."/>
            <person name="da Silva R.H."/>
            <person name="de Melo A.L.T.M."/>
            <person name="Pandolfi V."/>
            <person name="Bustamante F.O."/>
            <person name="Brasileiro-Vidal A.C."/>
            <person name="Benko-Iseppon A.M."/>
        </authorList>
    </citation>
    <scope>NUCLEOTIDE SEQUENCE [LARGE SCALE GENOMIC DNA]</scope>
    <source>
        <tissue evidence="1">Leaves</tissue>
    </source>
</reference>
<sequence>MGERTSSSLLPSGPKLPLHKLNPWNEHKQIIVRLCRLWTLRDPDSKVTRHRYNLFLTLDSEIILLPDITIPRPPHILELIENVVEMEQDSPYLIDVMAFLISVTEHPHIEDHHGISHKLVVIKLYSNGIYVHCNLLGNFFNKLKLALISCITHPPILLLEFMKVKASKGVVGLQNVLNCSKVTVNPDIPEIVEFINRVDPLKPYFLDHISVKNSSVLTCFDDQFLQMSQSRTINELKQHDEGGFFNVVGVITSIQNHFDWWYYSCSCGYPIQLSHAEFSWEKCGKKRENVVKNFKVVVGLVDVTGNCVCMLYGHSAEMLFGSKVEAVVAEFETNYQETSRSPYPPFFDNYVGRDVVFKIERRRAGYAPYTNAFNVVSCCCDA</sequence>
<gene>
    <name evidence="1" type="ORF">PIB30_016581</name>
</gene>
<protein>
    <submittedName>
        <fullName evidence="1">Uncharacterized protein</fullName>
    </submittedName>
</protein>
<dbReference type="PANTHER" id="PTHR47165:SF4">
    <property type="entry name" value="OS03G0429900 PROTEIN"/>
    <property type="match status" value="1"/>
</dbReference>
<dbReference type="Gene3D" id="2.40.50.140">
    <property type="entry name" value="Nucleic acid-binding proteins"/>
    <property type="match status" value="2"/>
</dbReference>
<accession>A0ABU6T8J7</accession>
<dbReference type="CDD" id="cd04481">
    <property type="entry name" value="RPA1_DBD_B_like"/>
    <property type="match status" value="1"/>
</dbReference>
<dbReference type="PANTHER" id="PTHR47165">
    <property type="entry name" value="OS03G0429900 PROTEIN"/>
    <property type="match status" value="1"/>
</dbReference>
<comment type="caution">
    <text evidence="1">The sequence shown here is derived from an EMBL/GenBank/DDBJ whole genome shotgun (WGS) entry which is preliminary data.</text>
</comment>
<organism evidence="1 2">
    <name type="scientific">Stylosanthes scabra</name>
    <dbReference type="NCBI Taxonomy" id="79078"/>
    <lineage>
        <taxon>Eukaryota</taxon>
        <taxon>Viridiplantae</taxon>
        <taxon>Streptophyta</taxon>
        <taxon>Embryophyta</taxon>
        <taxon>Tracheophyta</taxon>
        <taxon>Spermatophyta</taxon>
        <taxon>Magnoliopsida</taxon>
        <taxon>eudicotyledons</taxon>
        <taxon>Gunneridae</taxon>
        <taxon>Pentapetalae</taxon>
        <taxon>rosids</taxon>
        <taxon>fabids</taxon>
        <taxon>Fabales</taxon>
        <taxon>Fabaceae</taxon>
        <taxon>Papilionoideae</taxon>
        <taxon>50 kb inversion clade</taxon>
        <taxon>dalbergioids sensu lato</taxon>
        <taxon>Dalbergieae</taxon>
        <taxon>Pterocarpus clade</taxon>
        <taxon>Stylosanthes</taxon>
    </lineage>
</organism>
<dbReference type="SUPFAM" id="SSF50249">
    <property type="entry name" value="Nucleic acid-binding proteins"/>
    <property type="match status" value="2"/>
</dbReference>
<name>A0ABU6T8J7_9FABA</name>
<evidence type="ECO:0000313" key="2">
    <source>
        <dbReference type="Proteomes" id="UP001341840"/>
    </source>
</evidence>
<dbReference type="EMBL" id="JASCZI010090668">
    <property type="protein sequence ID" value="MED6144536.1"/>
    <property type="molecule type" value="Genomic_DNA"/>
</dbReference>
<keyword evidence="2" id="KW-1185">Reference proteome</keyword>
<dbReference type="InterPro" id="IPR012340">
    <property type="entry name" value="NA-bd_OB-fold"/>
</dbReference>
<proteinExistence type="predicted"/>
<dbReference type="Proteomes" id="UP001341840">
    <property type="component" value="Unassembled WGS sequence"/>
</dbReference>